<dbReference type="GO" id="GO:0005975">
    <property type="term" value="P:carbohydrate metabolic process"/>
    <property type="evidence" value="ECO:0007669"/>
    <property type="project" value="InterPro"/>
</dbReference>
<proteinExistence type="predicted"/>
<evidence type="ECO:0000256" key="1">
    <source>
        <dbReference type="ARBA" id="ARBA00022676"/>
    </source>
</evidence>
<dbReference type="AlphaFoldDB" id="A0A6C0I4V2"/>
<evidence type="ECO:0000256" key="2">
    <source>
        <dbReference type="ARBA" id="ARBA00022679"/>
    </source>
</evidence>
<protein>
    <recommendedName>
        <fullName evidence="4">Glycosyltransferase</fullName>
    </recommendedName>
</protein>
<dbReference type="EMBL" id="MN740103">
    <property type="protein sequence ID" value="QHT87914.1"/>
    <property type="molecule type" value="Genomic_DNA"/>
</dbReference>
<sequence length="302" mass="34518">MITVNINGGLGNQLFQVFATLAAALRNDDTCYFLHTPTDATGRRSTYWSTLLHGLRPMTVLPTNANVQRFLQLPAHQEQGFRYSKIPGKTAMNSIPLKLVGYFQSDKYFADVRDEIYAKIQLLEQQKGIKTMFEGSAWFSGGVITVAMHFRIGDYAHIQDKHPILPLDYYRKALQHIMSNVPSSDLYNPDNETTSVKFNVLIFNQACDNTAVLEHMRELKADPAFAKRCRFYKVPDMFEDWKQLLLMSVCDHNIIANSTFSWWGAYFNQNPGKIVCYPSAWFGPALKHDTRDLFPAGWVKIN</sequence>
<organism evidence="3">
    <name type="scientific">viral metagenome</name>
    <dbReference type="NCBI Taxonomy" id="1070528"/>
    <lineage>
        <taxon>unclassified sequences</taxon>
        <taxon>metagenomes</taxon>
        <taxon>organismal metagenomes</taxon>
    </lineage>
</organism>
<evidence type="ECO:0000313" key="3">
    <source>
        <dbReference type="EMBL" id="QHT87914.1"/>
    </source>
</evidence>
<keyword evidence="2" id="KW-0808">Transferase</keyword>
<evidence type="ECO:0008006" key="4">
    <source>
        <dbReference type="Google" id="ProtNLM"/>
    </source>
</evidence>
<dbReference type="Pfam" id="PF01531">
    <property type="entry name" value="Glyco_transf_11"/>
    <property type="match status" value="1"/>
</dbReference>
<keyword evidence="1" id="KW-0328">Glycosyltransferase</keyword>
<dbReference type="GO" id="GO:0016020">
    <property type="term" value="C:membrane"/>
    <property type="evidence" value="ECO:0007669"/>
    <property type="project" value="InterPro"/>
</dbReference>
<dbReference type="CDD" id="cd11301">
    <property type="entry name" value="Fut1_Fut2_like"/>
    <property type="match status" value="1"/>
</dbReference>
<accession>A0A6C0I4V2</accession>
<reference evidence="3" key="1">
    <citation type="journal article" date="2020" name="Nature">
        <title>Giant virus diversity and host interactions through global metagenomics.</title>
        <authorList>
            <person name="Schulz F."/>
            <person name="Roux S."/>
            <person name="Paez-Espino D."/>
            <person name="Jungbluth S."/>
            <person name="Walsh D.A."/>
            <person name="Denef V.J."/>
            <person name="McMahon K.D."/>
            <person name="Konstantinidis K.T."/>
            <person name="Eloe-Fadrosh E.A."/>
            <person name="Kyrpides N.C."/>
            <person name="Woyke T."/>
        </authorList>
    </citation>
    <scope>NUCLEOTIDE SEQUENCE</scope>
    <source>
        <strain evidence="3">GVMAG-M-3300023184-191</strain>
    </source>
</reference>
<name>A0A6C0I4V2_9ZZZZ</name>
<dbReference type="InterPro" id="IPR002516">
    <property type="entry name" value="Glyco_trans_11"/>
</dbReference>
<dbReference type="PANTHER" id="PTHR11927:SF9">
    <property type="entry name" value="L-FUCOSYLTRANSFERASE"/>
    <property type="match status" value="1"/>
</dbReference>
<dbReference type="GO" id="GO:0008107">
    <property type="term" value="F:galactoside 2-alpha-L-fucosyltransferase activity"/>
    <property type="evidence" value="ECO:0007669"/>
    <property type="project" value="InterPro"/>
</dbReference>
<dbReference type="PANTHER" id="PTHR11927">
    <property type="entry name" value="GALACTOSIDE 2-L-FUCOSYLTRANSFERASE"/>
    <property type="match status" value="1"/>
</dbReference>